<evidence type="ECO:0000256" key="1">
    <source>
        <dbReference type="SAM" id="MobiDB-lite"/>
    </source>
</evidence>
<dbReference type="AlphaFoldDB" id="A0AAD4NM00"/>
<sequence>MAYAPNYYNYQVAVIFAIMLGGMLLLAALVGAIYFICVTNMRNKKTLVKTPSGGRPIAWQQSAVQPPYSSLHSPPPQPQQQSMQAEYDARVRASQSPYNAAYTSQPLVQPYSQQEGARIRELPVDYAYQQGPMTWTTMSPVGREDHVGPPSGSQQLPITTATAGYHMSSV</sequence>
<feature type="region of interest" description="Disordered" evidence="1">
    <location>
        <begin position="146"/>
        <end position="170"/>
    </location>
</feature>
<dbReference type="Proteomes" id="UP001201812">
    <property type="component" value="Unassembled WGS sequence"/>
</dbReference>
<organism evidence="3 4">
    <name type="scientific">Ditylenchus destructor</name>
    <dbReference type="NCBI Taxonomy" id="166010"/>
    <lineage>
        <taxon>Eukaryota</taxon>
        <taxon>Metazoa</taxon>
        <taxon>Ecdysozoa</taxon>
        <taxon>Nematoda</taxon>
        <taxon>Chromadorea</taxon>
        <taxon>Rhabditida</taxon>
        <taxon>Tylenchina</taxon>
        <taxon>Tylenchomorpha</taxon>
        <taxon>Sphaerularioidea</taxon>
        <taxon>Anguinidae</taxon>
        <taxon>Anguininae</taxon>
        <taxon>Ditylenchus</taxon>
    </lineage>
</organism>
<name>A0AAD4NM00_9BILA</name>
<feature type="region of interest" description="Disordered" evidence="1">
    <location>
        <begin position="65"/>
        <end position="87"/>
    </location>
</feature>
<gene>
    <name evidence="3" type="ORF">DdX_01208</name>
</gene>
<evidence type="ECO:0000313" key="4">
    <source>
        <dbReference type="Proteomes" id="UP001201812"/>
    </source>
</evidence>
<feature type="transmembrane region" description="Helical" evidence="2">
    <location>
        <begin position="12"/>
        <end position="37"/>
    </location>
</feature>
<evidence type="ECO:0000256" key="2">
    <source>
        <dbReference type="SAM" id="Phobius"/>
    </source>
</evidence>
<protein>
    <submittedName>
        <fullName evidence="3">Uncharacterized protein</fullName>
    </submittedName>
</protein>
<keyword evidence="2" id="KW-0472">Membrane</keyword>
<keyword evidence="4" id="KW-1185">Reference proteome</keyword>
<proteinExistence type="predicted"/>
<keyword evidence="2" id="KW-0812">Transmembrane</keyword>
<accession>A0AAD4NM00</accession>
<evidence type="ECO:0000313" key="3">
    <source>
        <dbReference type="EMBL" id="KAI1728994.1"/>
    </source>
</evidence>
<feature type="compositionally biased region" description="Polar residues" evidence="1">
    <location>
        <begin position="151"/>
        <end position="170"/>
    </location>
</feature>
<reference evidence="3" key="1">
    <citation type="submission" date="2022-01" db="EMBL/GenBank/DDBJ databases">
        <title>Genome Sequence Resource for Two Populations of Ditylenchus destructor, the Migratory Endoparasitic Phytonematode.</title>
        <authorList>
            <person name="Zhang H."/>
            <person name="Lin R."/>
            <person name="Xie B."/>
        </authorList>
    </citation>
    <scope>NUCLEOTIDE SEQUENCE</scope>
    <source>
        <strain evidence="3">BazhouSP</strain>
    </source>
</reference>
<dbReference type="EMBL" id="JAKKPZ010000001">
    <property type="protein sequence ID" value="KAI1728994.1"/>
    <property type="molecule type" value="Genomic_DNA"/>
</dbReference>
<comment type="caution">
    <text evidence="3">The sequence shown here is derived from an EMBL/GenBank/DDBJ whole genome shotgun (WGS) entry which is preliminary data.</text>
</comment>
<keyword evidence="2" id="KW-1133">Transmembrane helix</keyword>